<dbReference type="PRINTS" id="PR00598">
    <property type="entry name" value="HTHMARR"/>
</dbReference>
<protein>
    <submittedName>
        <fullName evidence="3">MarR-family transcriptional regulator</fullName>
    </submittedName>
</protein>
<feature type="domain" description="HTH marR-type" evidence="2">
    <location>
        <begin position="1"/>
        <end position="137"/>
    </location>
</feature>
<dbReference type="Pfam" id="PF01047">
    <property type="entry name" value="MarR"/>
    <property type="match status" value="1"/>
</dbReference>
<reference evidence="3" key="1">
    <citation type="submission" date="2019-08" db="EMBL/GenBank/DDBJ databases">
        <title>Complete genome sequence of a mangrove-derived Streptomyces xiamenensis.</title>
        <authorList>
            <person name="Xu J."/>
        </authorList>
    </citation>
    <scope>NUCLEOTIDE SEQUENCE</scope>
    <source>
        <strain evidence="3">318</strain>
    </source>
</reference>
<dbReference type="InterPro" id="IPR039422">
    <property type="entry name" value="MarR/SlyA-like"/>
</dbReference>
<evidence type="ECO:0000313" key="3">
    <source>
        <dbReference type="EMBL" id="AKG42571.1"/>
    </source>
</evidence>
<name>A0A0F7CNA5_9ACTN</name>
<dbReference type="InterPro" id="IPR000835">
    <property type="entry name" value="HTH_MarR-typ"/>
</dbReference>
<accession>A0A0F7CNA5</accession>
<organism evidence="3 4">
    <name type="scientific">Streptomyces xiamenensis</name>
    <dbReference type="NCBI Taxonomy" id="408015"/>
    <lineage>
        <taxon>Bacteria</taxon>
        <taxon>Bacillati</taxon>
        <taxon>Actinomycetota</taxon>
        <taxon>Actinomycetes</taxon>
        <taxon>Kitasatosporales</taxon>
        <taxon>Streptomycetaceae</taxon>
        <taxon>Streptomyces</taxon>
    </lineage>
</organism>
<feature type="compositionally biased region" description="Basic residues" evidence="1">
    <location>
        <begin position="208"/>
        <end position="224"/>
    </location>
</feature>
<dbReference type="InterPro" id="IPR036388">
    <property type="entry name" value="WH-like_DNA-bd_sf"/>
</dbReference>
<dbReference type="HOGENOM" id="CLU_1011650_0_0_11"/>
<evidence type="ECO:0000313" key="4">
    <source>
        <dbReference type="Proteomes" id="UP000034034"/>
    </source>
</evidence>
<dbReference type="PATRIC" id="fig|408015.6.peg.1219"/>
<dbReference type="AlphaFoldDB" id="A0A0F7CNA5"/>
<dbReference type="PANTHER" id="PTHR33164:SF57">
    <property type="entry name" value="MARR-FAMILY TRANSCRIPTIONAL REGULATOR"/>
    <property type="match status" value="1"/>
</dbReference>
<dbReference type="PROSITE" id="PS50995">
    <property type="entry name" value="HTH_MARR_2"/>
    <property type="match status" value="1"/>
</dbReference>
<dbReference type="SMART" id="SM00347">
    <property type="entry name" value="HTH_MARR"/>
    <property type="match status" value="1"/>
</dbReference>
<dbReference type="PANTHER" id="PTHR33164">
    <property type="entry name" value="TRANSCRIPTIONAL REGULATOR, MARR FAMILY"/>
    <property type="match status" value="1"/>
</dbReference>
<dbReference type="Proteomes" id="UP000034034">
    <property type="component" value="Chromosome"/>
</dbReference>
<dbReference type="GO" id="GO:0006950">
    <property type="term" value="P:response to stress"/>
    <property type="evidence" value="ECO:0007669"/>
    <property type="project" value="TreeGrafter"/>
</dbReference>
<keyword evidence="4" id="KW-1185">Reference proteome</keyword>
<dbReference type="STRING" id="408015.SXIM_11870"/>
<dbReference type="SUPFAM" id="SSF46785">
    <property type="entry name" value="Winged helix' DNA-binding domain"/>
    <property type="match status" value="1"/>
</dbReference>
<gene>
    <name evidence="3" type="ORF">SXIM_11870</name>
</gene>
<dbReference type="GO" id="GO:0003700">
    <property type="term" value="F:DNA-binding transcription factor activity"/>
    <property type="evidence" value="ECO:0007669"/>
    <property type="project" value="InterPro"/>
</dbReference>
<dbReference type="KEGG" id="sxi:SXIM_11870"/>
<proteinExistence type="predicted"/>
<feature type="compositionally biased region" description="Low complexity" evidence="1">
    <location>
        <begin position="229"/>
        <end position="242"/>
    </location>
</feature>
<evidence type="ECO:0000256" key="1">
    <source>
        <dbReference type="SAM" id="MobiDB-lite"/>
    </source>
</evidence>
<dbReference type="EMBL" id="CP009922">
    <property type="protein sequence ID" value="AKG42571.1"/>
    <property type="molecule type" value="Genomic_DNA"/>
</dbReference>
<feature type="compositionally biased region" description="Pro residues" evidence="1">
    <location>
        <begin position="165"/>
        <end position="190"/>
    </location>
</feature>
<evidence type="ECO:0000259" key="2">
    <source>
        <dbReference type="PROSITE" id="PS50995"/>
    </source>
</evidence>
<feature type="region of interest" description="Disordered" evidence="1">
    <location>
        <begin position="149"/>
        <end position="275"/>
    </location>
</feature>
<dbReference type="Gene3D" id="1.10.10.10">
    <property type="entry name" value="Winged helix-like DNA-binding domain superfamily/Winged helix DNA-binding domain"/>
    <property type="match status" value="1"/>
</dbReference>
<dbReference type="InterPro" id="IPR036390">
    <property type="entry name" value="WH_DNA-bd_sf"/>
</dbReference>
<sequence length="275" mass="29893">MLAIESALNRITYLTARARQHTRLMSQAGVPLDRAGAALLRQVAEAEPLRPSELALRMSVEASHVTRQAQHLQRAGYLTRVADPEDRRAQRIRITEAGREAVRKIRDASGRSMEVALADWSPEELTQLASLFNKMVDDFLAHADNLTEEENTDGASPAGTETPAPALPTPPPDPCPPHPSPGPLPPPPPRRPTRREVQALLPNGLSCWHRRHPRQALTTRHRRPGGTGSSSLSSPAIRRAPNSSPPPSNWRATGSTRAAAAVRRWPTSPGAGMTC</sequence>